<evidence type="ECO:0000256" key="1">
    <source>
        <dbReference type="SAM" id="MobiDB-lite"/>
    </source>
</evidence>
<evidence type="ECO:0000256" key="2">
    <source>
        <dbReference type="SAM" id="Phobius"/>
    </source>
</evidence>
<feature type="transmembrane region" description="Helical" evidence="2">
    <location>
        <begin position="45"/>
        <end position="64"/>
    </location>
</feature>
<keyword evidence="4" id="KW-1185">Reference proteome</keyword>
<feature type="region of interest" description="Disordered" evidence="1">
    <location>
        <begin position="1"/>
        <end position="38"/>
    </location>
</feature>
<accession>A0ABP7RFD2</accession>
<name>A0ABP7RFD2_9ACTN</name>
<feature type="compositionally biased region" description="Low complexity" evidence="1">
    <location>
        <begin position="28"/>
        <end position="37"/>
    </location>
</feature>
<gene>
    <name evidence="3" type="ORF">GCM10022232_36920</name>
</gene>
<evidence type="ECO:0000313" key="4">
    <source>
        <dbReference type="Proteomes" id="UP001500456"/>
    </source>
</evidence>
<keyword evidence="2" id="KW-1133">Transmembrane helix</keyword>
<protein>
    <submittedName>
        <fullName evidence="3">Uncharacterized protein</fullName>
    </submittedName>
</protein>
<evidence type="ECO:0000313" key="3">
    <source>
        <dbReference type="EMBL" id="GAA3996678.1"/>
    </source>
</evidence>
<comment type="caution">
    <text evidence="3">The sequence shown here is derived from an EMBL/GenBank/DDBJ whole genome shotgun (WGS) entry which is preliminary data.</text>
</comment>
<keyword evidence="2" id="KW-0812">Transmembrane</keyword>
<organism evidence="3 4">
    <name type="scientific">Streptomyces plumbiresistens</name>
    <dbReference type="NCBI Taxonomy" id="511811"/>
    <lineage>
        <taxon>Bacteria</taxon>
        <taxon>Bacillati</taxon>
        <taxon>Actinomycetota</taxon>
        <taxon>Actinomycetes</taxon>
        <taxon>Kitasatosporales</taxon>
        <taxon>Streptomycetaceae</taxon>
        <taxon>Streptomyces</taxon>
    </lineage>
</organism>
<feature type="compositionally biased region" description="Basic and acidic residues" evidence="1">
    <location>
        <begin position="10"/>
        <end position="27"/>
    </location>
</feature>
<dbReference type="Proteomes" id="UP001500456">
    <property type="component" value="Unassembled WGS sequence"/>
</dbReference>
<dbReference type="EMBL" id="BAAAZX010000009">
    <property type="protein sequence ID" value="GAA3996678.1"/>
    <property type="molecule type" value="Genomic_DNA"/>
</dbReference>
<keyword evidence="2" id="KW-0472">Membrane</keyword>
<sequence>MQRTIHASRTVRDTHMADSPARPDDTGHGPAPAAHPGMPRWARTLAIAAGAALLVALVLMHTLGGGMSGH</sequence>
<reference evidence="4" key="1">
    <citation type="journal article" date="2019" name="Int. J. Syst. Evol. Microbiol.">
        <title>The Global Catalogue of Microorganisms (GCM) 10K type strain sequencing project: providing services to taxonomists for standard genome sequencing and annotation.</title>
        <authorList>
            <consortium name="The Broad Institute Genomics Platform"/>
            <consortium name="The Broad Institute Genome Sequencing Center for Infectious Disease"/>
            <person name="Wu L."/>
            <person name="Ma J."/>
        </authorList>
    </citation>
    <scope>NUCLEOTIDE SEQUENCE [LARGE SCALE GENOMIC DNA]</scope>
    <source>
        <strain evidence="4">JCM 16924</strain>
    </source>
</reference>
<proteinExistence type="predicted"/>